<evidence type="ECO:0008006" key="3">
    <source>
        <dbReference type="Google" id="ProtNLM"/>
    </source>
</evidence>
<reference evidence="2" key="2">
    <citation type="submission" date="2024-06" db="EMBL/GenBank/DDBJ databases">
        <authorList>
            <person name="Plum-Jensen L.E."/>
            <person name="Schramm A."/>
            <person name="Marshall I.P.G."/>
        </authorList>
    </citation>
    <scope>NUCLEOTIDE SEQUENCE</scope>
    <source>
        <strain evidence="2">Rat1</strain>
    </source>
</reference>
<name>A0AAU8M105_9BACT</name>
<evidence type="ECO:0000313" key="2">
    <source>
        <dbReference type="EMBL" id="XCN75195.1"/>
    </source>
</evidence>
<dbReference type="AlphaFoldDB" id="A0AAU8M105"/>
<protein>
    <recommendedName>
        <fullName evidence="3">PD-(D/E)XK nuclease family transposase</fullName>
    </recommendedName>
</protein>
<reference evidence="2" key="1">
    <citation type="journal article" date="2024" name="Syst. Appl. Microbiol.">
        <title>First single-strain enrichments of Electrothrix cable bacteria, description of E. aestuarii sp. nov. and E. rattekaaiensis sp. nov., and proposal of a cable bacteria taxonomy following the rules of the SeqCode.</title>
        <authorList>
            <person name="Plum-Jensen L.E."/>
            <person name="Schramm A."/>
            <person name="Marshall I.P.G."/>
        </authorList>
    </citation>
    <scope>NUCLEOTIDE SEQUENCE</scope>
    <source>
        <strain evidence="2">Rat1</strain>
    </source>
</reference>
<organism evidence="2">
    <name type="scientific">Candidatus Electrothrix aestuarii</name>
    <dbReference type="NCBI Taxonomy" id="3062594"/>
    <lineage>
        <taxon>Bacteria</taxon>
        <taxon>Pseudomonadati</taxon>
        <taxon>Thermodesulfobacteriota</taxon>
        <taxon>Desulfobulbia</taxon>
        <taxon>Desulfobulbales</taxon>
        <taxon>Desulfobulbaceae</taxon>
        <taxon>Candidatus Electrothrix</taxon>
    </lineage>
</organism>
<dbReference type="KEGG" id="eaj:Q3M24_10835"/>
<keyword evidence="1" id="KW-0175">Coiled coil</keyword>
<dbReference type="EMBL" id="CP159373">
    <property type="protein sequence ID" value="XCN75195.1"/>
    <property type="molecule type" value="Genomic_DNA"/>
</dbReference>
<feature type="coiled-coil region" evidence="1">
    <location>
        <begin position="241"/>
        <end position="282"/>
    </location>
</feature>
<gene>
    <name evidence="2" type="ORF">Q3M24_10835</name>
</gene>
<proteinExistence type="predicted"/>
<accession>A0AAU8M105</accession>
<evidence type="ECO:0000256" key="1">
    <source>
        <dbReference type="SAM" id="Coils"/>
    </source>
</evidence>
<sequence>MRVANPIYDVVFKFLLGDMRIAKLILSKILDQEIETLEFKPTEFRKKIGLNLTVFRIDFSAVIRQEDGSRKLVLIEIQKAKLPTDIMRFRKYLGGQYQDPNNVYPTDDGAGEKALPIICIYFLGHPLEHTESPVVKVQRSYIDAATQEELPQKEEFIESLTHDSYIIQIPRLREKRRNDLEILLSIFDQSRQASDSRHFLNLNEEDYPEEFRIVIRRLLKAAVEEDVCDTMDLEDDILDELESLERTIIKKDQVIKEILAEKDEALEENAKALAQKDEALTRAIQALVDSGMTEAEAKSCLGLPS</sequence>